<feature type="non-terminal residue" evidence="3">
    <location>
        <position position="157"/>
    </location>
</feature>
<evidence type="ECO:0000256" key="1">
    <source>
        <dbReference type="SAM" id="MobiDB-lite"/>
    </source>
</evidence>
<feature type="compositionally biased region" description="Low complexity" evidence="1">
    <location>
        <begin position="62"/>
        <end position="72"/>
    </location>
</feature>
<keyword evidence="2" id="KW-0812">Transmembrane</keyword>
<feature type="region of interest" description="Disordered" evidence="1">
    <location>
        <begin position="14"/>
        <end position="81"/>
    </location>
</feature>
<organism evidence="3 4">
    <name type="scientific">Elysia chlorotica</name>
    <name type="common">Eastern emerald elysia</name>
    <name type="synonym">Sea slug</name>
    <dbReference type="NCBI Taxonomy" id="188477"/>
    <lineage>
        <taxon>Eukaryota</taxon>
        <taxon>Metazoa</taxon>
        <taxon>Spiralia</taxon>
        <taxon>Lophotrochozoa</taxon>
        <taxon>Mollusca</taxon>
        <taxon>Gastropoda</taxon>
        <taxon>Heterobranchia</taxon>
        <taxon>Euthyneura</taxon>
        <taxon>Panpulmonata</taxon>
        <taxon>Sacoglossa</taxon>
        <taxon>Placobranchoidea</taxon>
        <taxon>Plakobranchidae</taxon>
        <taxon>Elysia</taxon>
    </lineage>
</organism>
<comment type="caution">
    <text evidence="3">The sequence shown here is derived from an EMBL/GenBank/DDBJ whole genome shotgun (WGS) entry which is preliminary data.</text>
</comment>
<dbReference type="AlphaFoldDB" id="A0A3S1BEQ7"/>
<gene>
    <name evidence="3" type="ORF">EGW08_013164</name>
</gene>
<sequence>MPARSFLAKYLPGVRRHNNDNDNDNTDRNSFSMNGGIHHAPGGPRSGGGGYRGPPVGHKDSNATNITTTSSIDDPETPTDTAQVKFLPKSDLHHGSSHVVYRRWSKRERYLLGLCAAFFILCVVFVIVAFTRDMQYRSEKSRDSSKNVCMSKSCIRT</sequence>
<dbReference type="EMBL" id="RQTK01000472">
    <property type="protein sequence ID" value="RUS79078.1"/>
    <property type="molecule type" value="Genomic_DNA"/>
</dbReference>
<keyword evidence="4" id="KW-1185">Reference proteome</keyword>
<name>A0A3S1BEQ7_ELYCH</name>
<reference evidence="3 4" key="1">
    <citation type="submission" date="2019-01" db="EMBL/GenBank/DDBJ databases">
        <title>A draft genome assembly of the solar-powered sea slug Elysia chlorotica.</title>
        <authorList>
            <person name="Cai H."/>
            <person name="Li Q."/>
            <person name="Fang X."/>
            <person name="Li J."/>
            <person name="Curtis N.E."/>
            <person name="Altenburger A."/>
            <person name="Shibata T."/>
            <person name="Feng M."/>
            <person name="Maeda T."/>
            <person name="Schwartz J.A."/>
            <person name="Shigenobu S."/>
            <person name="Lundholm N."/>
            <person name="Nishiyama T."/>
            <person name="Yang H."/>
            <person name="Hasebe M."/>
            <person name="Li S."/>
            <person name="Pierce S.K."/>
            <person name="Wang J."/>
        </authorList>
    </citation>
    <scope>NUCLEOTIDE SEQUENCE [LARGE SCALE GENOMIC DNA]</scope>
    <source>
        <strain evidence="3">EC2010</strain>
        <tissue evidence="3">Whole organism of an adult</tissue>
    </source>
</reference>
<evidence type="ECO:0000256" key="2">
    <source>
        <dbReference type="SAM" id="Phobius"/>
    </source>
</evidence>
<evidence type="ECO:0000313" key="4">
    <source>
        <dbReference type="Proteomes" id="UP000271974"/>
    </source>
</evidence>
<proteinExistence type="predicted"/>
<evidence type="ECO:0000313" key="3">
    <source>
        <dbReference type="EMBL" id="RUS79078.1"/>
    </source>
</evidence>
<accession>A0A3S1BEQ7</accession>
<dbReference type="Proteomes" id="UP000271974">
    <property type="component" value="Unassembled WGS sequence"/>
</dbReference>
<protein>
    <submittedName>
        <fullName evidence="3">Uncharacterized protein</fullName>
    </submittedName>
</protein>
<keyword evidence="2" id="KW-0472">Membrane</keyword>
<keyword evidence="2" id="KW-1133">Transmembrane helix</keyword>
<feature type="transmembrane region" description="Helical" evidence="2">
    <location>
        <begin position="110"/>
        <end position="130"/>
    </location>
</feature>
<dbReference type="OrthoDB" id="6160024at2759"/>